<dbReference type="STRING" id="15368.A0A0Q3E932"/>
<gene>
    <name evidence="3" type="primary">LOC104585418</name>
    <name evidence="2" type="ORF">BRADI_5g20640v3</name>
</gene>
<feature type="compositionally biased region" description="Low complexity" evidence="1">
    <location>
        <begin position="360"/>
        <end position="405"/>
    </location>
</feature>
<evidence type="ECO:0000313" key="3">
    <source>
        <dbReference type="EnsemblPlants" id="KQJ84399"/>
    </source>
</evidence>
<evidence type="ECO:0000313" key="2">
    <source>
        <dbReference type="EMBL" id="KQJ84399.1"/>
    </source>
</evidence>
<dbReference type="ExpressionAtlas" id="A0A0Q3E932">
    <property type="expression patterns" value="baseline"/>
</dbReference>
<sequence>MEAAHSSSWKSVGGVHDSFSSRSSPEIEERAPDETGMEQVLSDLQALKGLYGLLHRGQANENLDEASRALLMRMLDNATQQALLRQAKMLSGPLMSPALERKLSIQPGGRRTSGADAGPRLMPVPSPSLSIRASETSRLLMPQSSVRSRYGHMLPQSSVRSRDSRRVYDDHHHLARVASNRSSRTPPIAMPRQQRDPVQRLAPLADLSDKDHRLRMGSGRGDRSSSLERSSRHHESSVSRSRAPSALGMARRHGSSTHRFRKLEDSGLLSVGVMSRRGSVRGTRQSSSSSSEEDDRAAVTTRSRIRPNDERTERRGLLRDEESEEEPSLPWRRRKEGSVSLGQSSRNRPRRTLERIDSGSTYNSSSSVIRRSSSGATSPTPSPSTSAALSPCSSSSSSLVSVSPRVSDHGFSASSLSKSRRRRERQERREGRLRTFKDKIAMVFHHRHDHHHHHHIENHRRPGSKEVEGRRFKSPSPWKYLGLGGMFHRGDRDGEKKKAKKEEKKKTKTTSRTVVTVPGKKPGRGGGGGNAQSLFDALVKHKLGARKGPAAPARARMVRGRSMSRVQVKKMHWWERLRRQRRGRGEVAGSSRPRRRLGQGKAL</sequence>
<feature type="compositionally biased region" description="Basic and acidic residues" evidence="1">
    <location>
        <begin position="306"/>
        <end position="320"/>
    </location>
</feature>
<dbReference type="GeneID" id="104585418"/>
<evidence type="ECO:0000256" key="1">
    <source>
        <dbReference type="SAM" id="MobiDB-lite"/>
    </source>
</evidence>
<dbReference type="KEGG" id="bdi:104585418"/>
<feature type="compositionally biased region" description="Basic and acidic residues" evidence="1">
    <location>
        <begin position="459"/>
        <end position="471"/>
    </location>
</feature>
<dbReference type="FunCoup" id="A0A0Q3E932">
    <property type="interactions" value="116"/>
</dbReference>
<feature type="compositionally biased region" description="Basic and acidic residues" evidence="1">
    <location>
        <begin position="488"/>
        <end position="505"/>
    </location>
</feature>
<reference evidence="3" key="3">
    <citation type="submission" date="2018-08" db="UniProtKB">
        <authorList>
            <consortium name="EnsemblPlants"/>
        </authorList>
    </citation>
    <scope>IDENTIFICATION</scope>
    <source>
        <strain evidence="3">cv. Bd21</strain>
    </source>
</reference>
<dbReference type="GO" id="GO:0080156">
    <property type="term" value="P:mitochondrial mRNA modification"/>
    <property type="evidence" value="ECO:0000318"/>
    <property type="project" value="GO_Central"/>
</dbReference>
<dbReference type="AlphaFoldDB" id="A0A0Q3E932"/>
<organism evidence="2">
    <name type="scientific">Brachypodium distachyon</name>
    <name type="common">Purple false brome</name>
    <name type="synonym">Trachynia distachya</name>
    <dbReference type="NCBI Taxonomy" id="15368"/>
    <lineage>
        <taxon>Eukaryota</taxon>
        <taxon>Viridiplantae</taxon>
        <taxon>Streptophyta</taxon>
        <taxon>Embryophyta</taxon>
        <taxon>Tracheophyta</taxon>
        <taxon>Spermatophyta</taxon>
        <taxon>Magnoliopsida</taxon>
        <taxon>Liliopsida</taxon>
        <taxon>Poales</taxon>
        <taxon>Poaceae</taxon>
        <taxon>BOP clade</taxon>
        <taxon>Pooideae</taxon>
        <taxon>Stipodae</taxon>
        <taxon>Brachypodieae</taxon>
        <taxon>Brachypodium</taxon>
    </lineage>
</organism>
<feature type="compositionally biased region" description="Low complexity" evidence="1">
    <location>
        <begin position="275"/>
        <end position="290"/>
    </location>
</feature>
<reference evidence="2 3" key="1">
    <citation type="journal article" date="2010" name="Nature">
        <title>Genome sequencing and analysis of the model grass Brachypodium distachyon.</title>
        <authorList>
            <consortium name="International Brachypodium Initiative"/>
        </authorList>
    </citation>
    <scope>NUCLEOTIDE SEQUENCE [LARGE SCALE GENOMIC DNA]</scope>
    <source>
        <strain evidence="2 3">Bd21</strain>
    </source>
</reference>
<feature type="region of interest" description="Disordered" evidence="1">
    <location>
        <begin position="578"/>
        <end position="603"/>
    </location>
</feature>
<dbReference type="RefSeq" id="XP_010240363.1">
    <property type="nucleotide sequence ID" value="XM_010242061.3"/>
</dbReference>
<dbReference type="EnsemblPlants" id="KQJ84399">
    <property type="protein sequence ID" value="KQJ84399"/>
    <property type="gene ID" value="BRADI_5g20640v3"/>
</dbReference>
<feature type="compositionally biased region" description="Basic and acidic residues" evidence="1">
    <location>
        <begin position="160"/>
        <end position="172"/>
    </location>
</feature>
<proteinExistence type="predicted"/>
<feature type="region of interest" description="Disordered" evidence="1">
    <location>
        <begin position="142"/>
        <end position="529"/>
    </location>
</feature>
<feature type="compositionally biased region" description="Low complexity" evidence="1">
    <location>
        <begin position="546"/>
        <end position="555"/>
    </location>
</feature>
<feature type="compositionally biased region" description="Basic residues" evidence="1">
    <location>
        <begin position="592"/>
        <end position="603"/>
    </location>
</feature>
<dbReference type="OrthoDB" id="691332at2759"/>
<feature type="region of interest" description="Disordered" evidence="1">
    <location>
        <begin position="105"/>
        <end position="127"/>
    </location>
</feature>
<protein>
    <submittedName>
        <fullName evidence="2 3">Uncharacterized protein</fullName>
    </submittedName>
</protein>
<dbReference type="GO" id="GO:0005739">
    <property type="term" value="C:mitochondrion"/>
    <property type="evidence" value="ECO:0000318"/>
    <property type="project" value="GO_Central"/>
</dbReference>
<evidence type="ECO:0000313" key="4">
    <source>
        <dbReference type="Proteomes" id="UP000008810"/>
    </source>
</evidence>
<feature type="compositionally biased region" description="Basic and acidic residues" evidence="1">
    <location>
        <begin position="207"/>
        <end position="237"/>
    </location>
</feature>
<name>A0A0Q3E932_BRADI</name>
<dbReference type="Proteomes" id="UP000008810">
    <property type="component" value="Chromosome 5"/>
</dbReference>
<feature type="compositionally biased region" description="Basic residues" evidence="1">
    <location>
        <begin position="250"/>
        <end position="261"/>
    </location>
</feature>
<feature type="compositionally biased region" description="Basic residues" evidence="1">
    <location>
        <begin position="444"/>
        <end position="458"/>
    </location>
</feature>
<keyword evidence="4" id="KW-1185">Reference proteome</keyword>
<accession>A0A0Q3E932</accession>
<dbReference type="Gramene" id="KQJ84399">
    <property type="protein sequence ID" value="KQJ84399"/>
    <property type="gene ID" value="BRADI_5g20640v3"/>
</dbReference>
<feature type="compositionally biased region" description="Basic and acidic residues" evidence="1">
    <location>
        <begin position="424"/>
        <end position="440"/>
    </location>
</feature>
<reference evidence="2" key="2">
    <citation type="submission" date="2017-06" db="EMBL/GenBank/DDBJ databases">
        <title>WGS assembly of Brachypodium distachyon.</title>
        <authorList>
            <consortium name="The International Brachypodium Initiative"/>
            <person name="Lucas S."/>
            <person name="Harmon-Smith M."/>
            <person name="Lail K."/>
            <person name="Tice H."/>
            <person name="Grimwood J."/>
            <person name="Bruce D."/>
            <person name="Barry K."/>
            <person name="Shu S."/>
            <person name="Lindquist E."/>
            <person name="Wang M."/>
            <person name="Pitluck S."/>
            <person name="Vogel J.P."/>
            <person name="Garvin D.F."/>
            <person name="Mockler T.C."/>
            <person name="Schmutz J."/>
            <person name="Rokhsar D."/>
            <person name="Bevan M.W."/>
        </authorList>
    </citation>
    <scope>NUCLEOTIDE SEQUENCE</scope>
    <source>
        <strain evidence="2">Bd21</strain>
    </source>
</reference>
<feature type="region of interest" description="Disordered" evidence="1">
    <location>
        <begin position="545"/>
        <end position="564"/>
    </location>
</feature>
<feature type="region of interest" description="Disordered" evidence="1">
    <location>
        <begin position="1"/>
        <end position="36"/>
    </location>
</feature>
<feature type="compositionally biased region" description="Polar residues" evidence="1">
    <location>
        <begin position="1"/>
        <end position="10"/>
    </location>
</feature>
<dbReference type="EMBL" id="CM000884">
    <property type="protein sequence ID" value="KQJ84399.1"/>
    <property type="molecule type" value="Genomic_DNA"/>
</dbReference>